<dbReference type="EMBL" id="QKLU01000002">
    <property type="protein sequence ID" value="PYF75528.1"/>
    <property type="molecule type" value="Genomic_DNA"/>
</dbReference>
<feature type="transmembrane region" description="Helical" evidence="7">
    <location>
        <begin position="258"/>
        <end position="275"/>
    </location>
</feature>
<feature type="transmembrane region" description="Helical" evidence="7">
    <location>
        <begin position="365"/>
        <end position="386"/>
    </location>
</feature>
<evidence type="ECO:0000256" key="4">
    <source>
        <dbReference type="ARBA" id="ARBA00022801"/>
    </source>
</evidence>
<organism evidence="9 10">
    <name type="scientific">Pedobacter nutrimenti</name>
    <dbReference type="NCBI Taxonomy" id="1241337"/>
    <lineage>
        <taxon>Bacteria</taxon>
        <taxon>Pseudomonadati</taxon>
        <taxon>Bacteroidota</taxon>
        <taxon>Sphingobacteriia</taxon>
        <taxon>Sphingobacteriales</taxon>
        <taxon>Sphingobacteriaceae</taxon>
        <taxon>Pedobacter</taxon>
    </lineage>
</organism>
<dbReference type="Gene3D" id="1.20.1540.10">
    <property type="entry name" value="Rhomboid-like"/>
    <property type="match status" value="1"/>
</dbReference>
<comment type="caution">
    <text evidence="9">The sequence shown here is derived from an EMBL/GenBank/DDBJ whole genome shotgun (WGS) entry which is preliminary data.</text>
</comment>
<feature type="domain" description="Peptidase S54 rhomboid" evidence="8">
    <location>
        <begin position="215"/>
        <end position="354"/>
    </location>
</feature>
<dbReference type="Pfam" id="PF01694">
    <property type="entry name" value="Rhomboid"/>
    <property type="match status" value="1"/>
</dbReference>
<feature type="transmembrane region" description="Helical" evidence="7">
    <location>
        <begin position="335"/>
        <end position="353"/>
    </location>
</feature>
<dbReference type="InterPro" id="IPR035952">
    <property type="entry name" value="Rhomboid-like_sf"/>
</dbReference>
<keyword evidence="6 7" id="KW-0472">Membrane</keyword>
<sequence>MAWSWGYSPKIEKFIPLGDFPADRYLIIVKKVIENLGWKLSSVSASGVIAYTGLSFQSYSEEISVRITAGFAIFKSECIGIQLLFNDYGKNEQNLEKFFNEFEYVQYHLKDHWQEELSAFSLLGSPQGDSGLESPALAAKDKIKNVFYLFYPRKGYFVTPLIVDLNILFWFFCAFFSAIYLGLYQQGKIKGVGGMPDFEFLYHFLGANSREQFLKGQWWRLLSQQFVHFSFWHLFSNMYALIYIGLMVENKLGSLKTLCIYLLSGICAGVLSLVYHKTGVMGGASGAILGMFGAFLALLLSKAFERNAARALLISTMILVSYMLLNGWIKNKVDNAAHIGGLISGFLLGLLFFRDRFFGYPVPLLLRYGIGILLVGGTVAGSVLMIPRYQIKAFEALQREYLSNWIDFNQVYRIERDFPKEKKLKIIRESGLEKWKENVRLVKKMNRLLLDDQQVLQREYDGKIAEKGLHLAKLMYEQSEKGSPVFKMEIGKLMMDIEKLKAELAEKQEQLK</sequence>
<keyword evidence="9" id="KW-0645">Protease</keyword>
<keyword evidence="5 7" id="KW-1133">Transmembrane helix</keyword>
<dbReference type="OrthoDB" id="9778341at2"/>
<protein>
    <submittedName>
        <fullName evidence="9">Rhomboid protease GluP</fullName>
    </submittedName>
</protein>
<name>A0A318UK49_9SPHI</name>
<accession>A0A318UK49</accession>
<keyword evidence="10" id="KW-1185">Reference proteome</keyword>
<comment type="similarity">
    <text evidence="2">Belongs to the peptidase S54 family.</text>
</comment>
<dbReference type="PANTHER" id="PTHR43731">
    <property type="entry name" value="RHOMBOID PROTEASE"/>
    <property type="match status" value="1"/>
</dbReference>
<evidence type="ECO:0000313" key="10">
    <source>
        <dbReference type="Proteomes" id="UP000248198"/>
    </source>
</evidence>
<keyword evidence="4" id="KW-0378">Hydrolase</keyword>
<dbReference type="Proteomes" id="UP000248198">
    <property type="component" value="Unassembled WGS sequence"/>
</dbReference>
<evidence type="ECO:0000256" key="3">
    <source>
        <dbReference type="ARBA" id="ARBA00022692"/>
    </source>
</evidence>
<evidence type="ECO:0000256" key="5">
    <source>
        <dbReference type="ARBA" id="ARBA00022989"/>
    </source>
</evidence>
<evidence type="ECO:0000256" key="2">
    <source>
        <dbReference type="ARBA" id="ARBA00009045"/>
    </source>
</evidence>
<dbReference type="SUPFAM" id="SSF144091">
    <property type="entry name" value="Rhomboid-like"/>
    <property type="match status" value="1"/>
</dbReference>
<dbReference type="GO" id="GO:0004252">
    <property type="term" value="F:serine-type endopeptidase activity"/>
    <property type="evidence" value="ECO:0007669"/>
    <property type="project" value="InterPro"/>
</dbReference>
<evidence type="ECO:0000256" key="1">
    <source>
        <dbReference type="ARBA" id="ARBA00004141"/>
    </source>
</evidence>
<evidence type="ECO:0000256" key="6">
    <source>
        <dbReference type="ARBA" id="ARBA00023136"/>
    </source>
</evidence>
<proteinExistence type="inferred from homology"/>
<keyword evidence="3 7" id="KW-0812">Transmembrane</keyword>
<dbReference type="GO" id="GO:0016020">
    <property type="term" value="C:membrane"/>
    <property type="evidence" value="ECO:0007669"/>
    <property type="project" value="UniProtKB-SubCell"/>
</dbReference>
<feature type="transmembrane region" description="Helical" evidence="7">
    <location>
        <begin position="226"/>
        <end position="246"/>
    </location>
</feature>
<reference evidence="9 10" key="1">
    <citation type="submission" date="2018-06" db="EMBL/GenBank/DDBJ databases">
        <title>Genomic Encyclopedia of Archaeal and Bacterial Type Strains, Phase II (KMG-II): from individual species to whole genera.</title>
        <authorList>
            <person name="Goeker M."/>
        </authorList>
    </citation>
    <scope>NUCLEOTIDE SEQUENCE [LARGE SCALE GENOMIC DNA]</scope>
    <source>
        <strain evidence="9 10">DSM 27372</strain>
    </source>
</reference>
<feature type="transmembrane region" description="Helical" evidence="7">
    <location>
        <begin position="281"/>
        <end position="300"/>
    </location>
</feature>
<gene>
    <name evidence="9" type="ORF">B0O44_10277</name>
</gene>
<evidence type="ECO:0000313" key="9">
    <source>
        <dbReference type="EMBL" id="PYF75528.1"/>
    </source>
</evidence>
<feature type="transmembrane region" description="Helical" evidence="7">
    <location>
        <begin position="312"/>
        <end position="329"/>
    </location>
</feature>
<evidence type="ECO:0000259" key="8">
    <source>
        <dbReference type="Pfam" id="PF01694"/>
    </source>
</evidence>
<comment type="subcellular location">
    <subcellularLocation>
        <location evidence="1">Membrane</location>
        <topology evidence="1">Multi-pass membrane protein</topology>
    </subcellularLocation>
</comment>
<dbReference type="RefSeq" id="WP_110827764.1">
    <property type="nucleotide sequence ID" value="NZ_QKLU01000002.1"/>
</dbReference>
<feature type="transmembrane region" description="Helical" evidence="7">
    <location>
        <begin position="161"/>
        <end position="183"/>
    </location>
</feature>
<dbReference type="GO" id="GO:0006508">
    <property type="term" value="P:proteolysis"/>
    <property type="evidence" value="ECO:0007669"/>
    <property type="project" value="UniProtKB-KW"/>
</dbReference>
<evidence type="ECO:0000256" key="7">
    <source>
        <dbReference type="SAM" id="Phobius"/>
    </source>
</evidence>
<dbReference type="InterPro" id="IPR050925">
    <property type="entry name" value="Rhomboid_protease_S54"/>
</dbReference>
<dbReference type="InterPro" id="IPR022764">
    <property type="entry name" value="Peptidase_S54_rhomboid_dom"/>
</dbReference>
<dbReference type="PANTHER" id="PTHR43731:SF14">
    <property type="entry name" value="PRESENILIN-ASSOCIATED RHOMBOID-LIKE PROTEIN, MITOCHONDRIAL"/>
    <property type="match status" value="1"/>
</dbReference>
<dbReference type="AlphaFoldDB" id="A0A318UK49"/>